<protein>
    <submittedName>
        <fullName evidence="2">Uncharacterized protein</fullName>
    </submittedName>
</protein>
<keyword evidence="3" id="KW-1185">Reference proteome</keyword>
<evidence type="ECO:0000313" key="3">
    <source>
        <dbReference type="Proteomes" id="UP000182740"/>
    </source>
</evidence>
<keyword evidence="1" id="KW-0472">Membrane</keyword>
<name>A0A1K1T6L5_9PSEU</name>
<dbReference type="STRING" id="546364.SAMN04489730_8426"/>
<dbReference type="RefSeq" id="WP_072481439.1">
    <property type="nucleotide sequence ID" value="NZ_FPJG01000006.1"/>
</dbReference>
<proteinExistence type="predicted"/>
<organism evidence="2 3">
    <name type="scientific">Amycolatopsis australiensis</name>
    <dbReference type="NCBI Taxonomy" id="546364"/>
    <lineage>
        <taxon>Bacteria</taxon>
        <taxon>Bacillati</taxon>
        <taxon>Actinomycetota</taxon>
        <taxon>Actinomycetes</taxon>
        <taxon>Pseudonocardiales</taxon>
        <taxon>Pseudonocardiaceae</taxon>
        <taxon>Amycolatopsis</taxon>
    </lineage>
</organism>
<feature type="transmembrane region" description="Helical" evidence="1">
    <location>
        <begin position="12"/>
        <end position="33"/>
    </location>
</feature>
<dbReference type="Proteomes" id="UP000182740">
    <property type="component" value="Unassembled WGS sequence"/>
</dbReference>
<keyword evidence="1" id="KW-0812">Transmembrane</keyword>
<dbReference type="EMBL" id="FPJG01000006">
    <property type="protein sequence ID" value="SFW92150.1"/>
    <property type="molecule type" value="Genomic_DNA"/>
</dbReference>
<gene>
    <name evidence="2" type="ORF">SAMN04489730_8426</name>
</gene>
<evidence type="ECO:0000256" key="1">
    <source>
        <dbReference type="SAM" id="Phobius"/>
    </source>
</evidence>
<reference evidence="3" key="1">
    <citation type="submission" date="2016-11" db="EMBL/GenBank/DDBJ databases">
        <authorList>
            <person name="Varghese N."/>
            <person name="Submissions S."/>
        </authorList>
    </citation>
    <scope>NUCLEOTIDE SEQUENCE [LARGE SCALE GENOMIC DNA]</scope>
    <source>
        <strain evidence="3">DSM 44671</strain>
    </source>
</reference>
<keyword evidence="1" id="KW-1133">Transmembrane helix</keyword>
<accession>A0A1K1T6L5</accession>
<dbReference type="AlphaFoldDB" id="A0A1K1T6L5"/>
<sequence length="63" mass="7100">MGEVMQFMLLRFALIGGGVLLLVIVLGVIAVALKKAGRYDQAKRAVEPIVRERLERYRKRDDG</sequence>
<evidence type="ECO:0000313" key="2">
    <source>
        <dbReference type="EMBL" id="SFW92150.1"/>
    </source>
</evidence>